<feature type="domain" description="HTH lysR-type" evidence="5">
    <location>
        <begin position="7"/>
        <end position="64"/>
    </location>
</feature>
<sequence length="307" mass="32894">MEIDKRIKIRHLRTFVEVARSASVGRAGERMHVSQPAVSKTLAELESILGARLMERNRSGVSLTPVGQMFHAYASSSLAALRQGIEGVSQTLVAGGLRLSIGALPSVAARIVPDAAVEMGRIAPEVGLEIVTGPSAYLTSELTGGTLDLIIGRLGHPEAMSGLSFSQLYSERISLVVRPGHPLVECSDINAIADYEIIFPNRDAAIRILAEQFFIAQAIPRGGHRIETVAETFGRAYVRKSDAVWVISSGVVALDVAEGMLVELPIRMPETLGPVGLTMRGDGDPSPALRLFMEAVRRTVTALHLSN</sequence>
<dbReference type="GO" id="GO:0045893">
    <property type="term" value="P:positive regulation of DNA-templated transcription"/>
    <property type="evidence" value="ECO:0007669"/>
    <property type="project" value="InterPro"/>
</dbReference>
<evidence type="ECO:0000256" key="2">
    <source>
        <dbReference type="ARBA" id="ARBA00023015"/>
    </source>
</evidence>
<keyword evidence="3" id="KW-0238">DNA-binding</keyword>
<dbReference type="RefSeq" id="WP_207258048.1">
    <property type="nucleotide sequence ID" value="NZ_JAFMPP010000009.1"/>
</dbReference>
<name>A0A939JUK0_9HYPH</name>
<dbReference type="Gene3D" id="3.40.190.10">
    <property type="entry name" value="Periplasmic binding protein-like II"/>
    <property type="match status" value="2"/>
</dbReference>
<comment type="caution">
    <text evidence="6">The sequence shown here is derived from an EMBL/GenBank/DDBJ whole genome shotgun (WGS) entry which is preliminary data.</text>
</comment>
<dbReference type="FunFam" id="1.10.10.10:FF:000001">
    <property type="entry name" value="LysR family transcriptional regulator"/>
    <property type="match status" value="1"/>
</dbReference>
<dbReference type="Pfam" id="PF03466">
    <property type="entry name" value="LysR_substrate"/>
    <property type="match status" value="1"/>
</dbReference>
<dbReference type="NCBIfam" id="TIGR02424">
    <property type="entry name" value="TF_pcaQ"/>
    <property type="match status" value="1"/>
</dbReference>
<dbReference type="InterPro" id="IPR012787">
    <property type="entry name" value="TF_PcaQ"/>
</dbReference>
<protein>
    <submittedName>
        <fullName evidence="6">Pca operon transcription factor PcaQ</fullName>
    </submittedName>
</protein>
<keyword evidence="4" id="KW-0804">Transcription</keyword>
<evidence type="ECO:0000259" key="5">
    <source>
        <dbReference type="PROSITE" id="PS50931"/>
    </source>
</evidence>
<gene>
    <name evidence="6" type="primary">pcaQ</name>
    <name evidence="6" type="ORF">J1C48_11785</name>
</gene>
<dbReference type="PROSITE" id="PS50931">
    <property type="entry name" value="HTH_LYSR"/>
    <property type="match status" value="1"/>
</dbReference>
<dbReference type="GO" id="GO:0019619">
    <property type="term" value="P:3,4-dihydroxybenzoate catabolic process"/>
    <property type="evidence" value="ECO:0007669"/>
    <property type="project" value="InterPro"/>
</dbReference>
<dbReference type="AlphaFoldDB" id="A0A939JUK0"/>
<dbReference type="EMBL" id="JAFMPP010000009">
    <property type="protein sequence ID" value="MBO0663260.1"/>
    <property type="molecule type" value="Genomic_DNA"/>
</dbReference>
<dbReference type="PANTHER" id="PTHR30419">
    <property type="entry name" value="HTH-TYPE TRANSCRIPTIONAL REGULATOR YBHD"/>
    <property type="match status" value="1"/>
</dbReference>
<dbReference type="PANTHER" id="PTHR30419:SF8">
    <property type="entry name" value="NITROGEN ASSIMILATION TRANSCRIPTIONAL ACTIVATOR-RELATED"/>
    <property type="match status" value="1"/>
</dbReference>
<comment type="similarity">
    <text evidence="1">Belongs to the LysR transcriptional regulatory family.</text>
</comment>
<proteinExistence type="inferred from homology"/>
<keyword evidence="2" id="KW-0805">Transcription regulation</keyword>
<keyword evidence="7" id="KW-1185">Reference proteome</keyword>
<dbReference type="GO" id="GO:0005829">
    <property type="term" value="C:cytosol"/>
    <property type="evidence" value="ECO:0007669"/>
    <property type="project" value="TreeGrafter"/>
</dbReference>
<dbReference type="PRINTS" id="PR00039">
    <property type="entry name" value="HTHLYSR"/>
</dbReference>
<dbReference type="SUPFAM" id="SSF46785">
    <property type="entry name" value="Winged helix' DNA-binding domain"/>
    <property type="match status" value="1"/>
</dbReference>
<dbReference type="InterPro" id="IPR000847">
    <property type="entry name" value="LysR_HTH_N"/>
</dbReference>
<evidence type="ECO:0000313" key="6">
    <source>
        <dbReference type="EMBL" id="MBO0663260.1"/>
    </source>
</evidence>
<evidence type="ECO:0000256" key="1">
    <source>
        <dbReference type="ARBA" id="ARBA00009437"/>
    </source>
</evidence>
<evidence type="ECO:0000256" key="4">
    <source>
        <dbReference type="ARBA" id="ARBA00023163"/>
    </source>
</evidence>
<accession>A0A939JUK0</accession>
<dbReference type="InterPro" id="IPR036388">
    <property type="entry name" value="WH-like_DNA-bd_sf"/>
</dbReference>
<dbReference type="GO" id="GO:0003677">
    <property type="term" value="F:DNA binding"/>
    <property type="evidence" value="ECO:0007669"/>
    <property type="project" value="UniProtKB-KW"/>
</dbReference>
<dbReference type="SUPFAM" id="SSF53850">
    <property type="entry name" value="Periplasmic binding protein-like II"/>
    <property type="match status" value="1"/>
</dbReference>
<evidence type="ECO:0000313" key="7">
    <source>
        <dbReference type="Proteomes" id="UP000664122"/>
    </source>
</evidence>
<dbReference type="InterPro" id="IPR005119">
    <property type="entry name" value="LysR_subst-bd"/>
</dbReference>
<organism evidence="6 7">
    <name type="scientific">Jiella flava</name>
    <dbReference type="NCBI Taxonomy" id="2816857"/>
    <lineage>
        <taxon>Bacteria</taxon>
        <taxon>Pseudomonadati</taxon>
        <taxon>Pseudomonadota</taxon>
        <taxon>Alphaproteobacteria</taxon>
        <taxon>Hyphomicrobiales</taxon>
        <taxon>Aurantimonadaceae</taxon>
        <taxon>Jiella</taxon>
    </lineage>
</organism>
<dbReference type="Gene3D" id="1.10.10.10">
    <property type="entry name" value="Winged helix-like DNA-binding domain superfamily/Winged helix DNA-binding domain"/>
    <property type="match status" value="1"/>
</dbReference>
<reference evidence="6" key="1">
    <citation type="submission" date="2021-03" db="EMBL/GenBank/DDBJ databases">
        <title>Whole genome sequence of Jiella sp. CQZ9-1.</title>
        <authorList>
            <person name="Tuo L."/>
        </authorList>
    </citation>
    <scope>NUCLEOTIDE SEQUENCE</scope>
    <source>
        <strain evidence="6">CQZ9-1</strain>
    </source>
</reference>
<dbReference type="Proteomes" id="UP000664122">
    <property type="component" value="Unassembled WGS sequence"/>
</dbReference>
<dbReference type="InterPro" id="IPR036390">
    <property type="entry name" value="WH_DNA-bd_sf"/>
</dbReference>
<dbReference type="Pfam" id="PF00126">
    <property type="entry name" value="HTH_1"/>
    <property type="match status" value="1"/>
</dbReference>
<evidence type="ECO:0000256" key="3">
    <source>
        <dbReference type="ARBA" id="ARBA00023125"/>
    </source>
</evidence>
<dbReference type="InterPro" id="IPR050950">
    <property type="entry name" value="HTH-type_LysR_regulators"/>
</dbReference>
<dbReference type="GO" id="GO:0003700">
    <property type="term" value="F:DNA-binding transcription factor activity"/>
    <property type="evidence" value="ECO:0007669"/>
    <property type="project" value="InterPro"/>
</dbReference>